<dbReference type="Gene3D" id="3.30.2310.20">
    <property type="entry name" value="RelE-like"/>
    <property type="match status" value="1"/>
</dbReference>
<evidence type="ECO:0000313" key="4">
    <source>
        <dbReference type="Proteomes" id="UP000002207"/>
    </source>
</evidence>
<reference evidence="3 4" key="1">
    <citation type="journal article" date="2009" name="Appl. Environ. Microbiol.">
        <title>Three genomes from the phylum Acidobacteria provide insight into the lifestyles of these microorganisms in soils.</title>
        <authorList>
            <person name="Ward N.L."/>
            <person name="Challacombe J.F."/>
            <person name="Janssen P.H."/>
            <person name="Henrissat B."/>
            <person name="Coutinho P.M."/>
            <person name="Wu M."/>
            <person name="Xie G."/>
            <person name="Haft D.H."/>
            <person name="Sait M."/>
            <person name="Badger J."/>
            <person name="Barabote R.D."/>
            <person name="Bradley B."/>
            <person name="Brettin T.S."/>
            <person name="Brinkac L.M."/>
            <person name="Bruce D."/>
            <person name="Creasy T."/>
            <person name="Daugherty S.C."/>
            <person name="Davidsen T.M."/>
            <person name="DeBoy R.T."/>
            <person name="Detter J.C."/>
            <person name="Dodson R.J."/>
            <person name="Durkin A.S."/>
            <person name="Ganapathy A."/>
            <person name="Gwinn-Giglio M."/>
            <person name="Han C.S."/>
            <person name="Khouri H."/>
            <person name="Kiss H."/>
            <person name="Kothari S.P."/>
            <person name="Madupu R."/>
            <person name="Nelson K.E."/>
            <person name="Nelson W.C."/>
            <person name="Paulsen I."/>
            <person name="Penn K."/>
            <person name="Ren Q."/>
            <person name="Rosovitz M.J."/>
            <person name="Selengut J.D."/>
            <person name="Shrivastava S."/>
            <person name="Sullivan S.A."/>
            <person name="Tapia R."/>
            <person name="Thompson L.S."/>
            <person name="Watkins K.L."/>
            <person name="Yang Q."/>
            <person name="Yu C."/>
            <person name="Zafar N."/>
            <person name="Zhou L."/>
            <person name="Kuske C.R."/>
        </authorList>
    </citation>
    <scope>NUCLEOTIDE SEQUENCE [LARGE SCALE GENOMIC DNA]</scope>
    <source>
        <strain evidence="4">ATCC 51196 / DSM 11244 / BCRC 80197 / JCM 7670 / NBRC 15755 / NCIMB 13165 / 161</strain>
    </source>
</reference>
<dbReference type="Proteomes" id="UP000002207">
    <property type="component" value="Chromosome"/>
</dbReference>
<sequence length="104" mass="12087">MSRYVVTAPAEEDLFEIWSYIASDSVDVANRVEAEIYAACRFLAIHPLAGHLRTDLTRRPVRFWALPRYSNYLIVYDPSSEPLRILRLLHGARDASRELRTEEH</sequence>
<dbReference type="PANTHER" id="PTHR33755">
    <property type="entry name" value="TOXIN PARE1-RELATED"/>
    <property type="match status" value="1"/>
</dbReference>
<evidence type="ECO:0000256" key="2">
    <source>
        <dbReference type="ARBA" id="ARBA00022649"/>
    </source>
</evidence>
<dbReference type="STRING" id="240015.ACP_3203"/>
<dbReference type="InterPro" id="IPR007712">
    <property type="entry name" value="RelE/ParE_toxin"/>
</dbReference>
<dbReference type="OrthoDB" id="9798046at2"/>
<dbReference type="eggNOG" id="COG3668">
    <property type="taxonomic scope" value="Bacteria"/>
</dbReference>
<organism evidence="3 4">
    <name type="scientific">Acidobacterium capsulatum (strain ATCC 51196 / DSM 11244 / BCRC 80197 / JCM 7670 / NBRC 15755 / NCIMB 13165 / 161)</name>
    <dbReference type="NCBI Taxonomy" id="240015"/>
    <lineage>
        <taxon>Bacteria</taxon>
        <taxon>Pseudomonadati</taxon>
        <taxon>Acidobacteriota</taxon>
        <taxon>Terriglobia</taxon>
        <taxon>Terriglobales</taxon>
        <taxon>Acidobacteriaceae</taxon>
        <taxon>Acidobacterium</taxon>
    </lineage>
</organism>
<gene>
    <name evidence="3" type="ordered locus">ACP_3203</name>
</gene>
<dbReference type="PANTHER" id="PTHR33755:SF6">
    <property type="entry name" value="PLASMID STABILIZATION SYSTEM PROTEIN"/>
    <property type="match status" value="1"/>
</dbReference>
<dbReference type="InterPro" id="IPR051803">
    <property type="entry name" value="TA_system_RelE-like_toxin"/>
</dbReference>
<dbReference type="RefSeq" id="WP_015898245.1">
    <property type="nucleotide sequence ID" value="NC_012483.1"/>
</dbReference>
<protein>
    <submittedName>
        <fullName evidence="3">Plasmid stabilization system protein, RelE/ParE family</fullName>
    </submittedName>
</protein>
<dbReference type="InParanoid" id="C1F5M3"/>
<comment type="similarity">
    <text evidence="1">Belongs to the RelE toxin family.</text>
</comment>
<accession>C1F5M3</accession>
<dbReference type="HOGENOM" id="CLU_147162_10_1_0"/>
<proteinExistence type="inferred from homology"/>
<keyword evidence="4" id="KW-1185">Reference proteome</keyword>
<keyword evidence="2" id="KW-1277">Toxin-antitoxin system</keyword>
<name>C1F5M3_ACIC5</name>
<dbReference type="KEGG" id="aca:ACP_3203"/>
<evidence type="ECO:0000313" key="3">
    <source>
        <dbReference type="EMBL" id="ACO33229.1"/>
    </source>
</evidence>
<evidence type="ECO:0000256" key="1">
    <source>
        <dbReference type="ARBA" id="ARBA00006226"/>
    </source>
</evidence>
<dbReference type="InterPro" id="IPR035093">
    <property type="entry name" value="RelE/ParE_toxin_dom_sf"/>
</dbReference>
<dbReference type="Pfam" id="PF05016">
    <property type="entry name" value="ParE_toxin"/>
    <property type="match status" value="1"/>
</dbReference>
<dbReference type="AlphaFoldDB" id="C1F5M3"/>
<dbReference type="EMBL" id="CP001472">
    <property type="protein sequence ID" value="ACO33229.1"/>
    <property type="molecule type" value="Genomic_DNA"/>
</dbReference>